<evidence type="ECO:0000256" key="4">
    <source>
        <dbReference type="ARBA" id="ARBA00022553"/>
    </source>
</evidence>
<dbReference type="EMBL" id="JACTAM010000001">
    <property type="protein sequence ID" value="KAI2668760.1"/>
    <property type="molecule type" value="Genomic_DNA"/>
</dbReference>
<evidence type="ECO:0000256" key="7">
    <source>
        <dbReference type="ARBA" id="ARBA00023160"/>
    </source>
</evidence>
<feature type="compositionally biased region" description="Basic and acidic residues" evidence="10">
    <location>
        <begin position="193"/>
        <end position="216"/>
    </location>
</feature>
<evidence type="ECO:0000313" key="13">
    <source>
        <dbReference type="Proteomes" id="UP000830375"/>
    </source>
</evidence>
<dbReference type="SUPFAM" id="SSF50978">
    <property type="entry name" value="WD40 repeat-like"/>
    <property type="match status" value="1"/>
</dbReference>
<dbReference type="InterPro" id="IPR006162">
    <property type="entry name" value="Ppantetheine_attach_site"/>
</dbReference>
<evidence type="ECO:0000256" key="5">
    <source>
        <dbReference type="ARBA" id="ARBA00022832"/>
    </source>
</evidence>
<feature type="compositionally biased region" description="Basic and acidic residues" evidence="10">
    <location>
        <begin position="669"/>
        <end position="687"/>
    </location>
</feature>
<name>A0ABQ8N1B3_LABRO</name>
<feature type="compositionally biased region" description="Basic residues" evidence="10">
    <location>
        <begin position="407"/>
        <end position="423"/>
    </location>
</feature>
<keyword evidence="7 8" id="KW-0275">Fatty acid biosynthesis</keyword>
<feature type="region of interest" description="Disordered" evidence="10">
    <location>
        <begin position="469"/>
        <end position="492"/>
    </location>
</feature>
<dbReference type="Pfam" id="PF00550">
    <property type="entry name" value="PP-binding"/>
    <property type="match status" value="1"/>
</dbReference>
<feature type="region of interest" description="Disordered" evidence="10">
    <location>
        <begin position="786"/>
        <end position="814"/>
    </location>
</feature>
<dbReference type="Proteomes" id="UP000830375">
    <property type="component" value="Unassembled WGS sequence"/>
</dbReference>
<evidence type="ECO:0000256" key="10">
    <source>
        <dbReference type="SAM" id="MobiDB-lite"/>
    </source>
</evidence>
<comment type="function">
    <text evidence="8">Carrier of the growing fatty acid chain in fatty acid biosynthesis.</text>
</comment>
<feature type="coiled-coil region" evidence="9">
    <location>
        <begin position="8"/>
        <end position="38"/>
    </location>
</feature>
<comment type="similarity">
    <text evidence="1">Belongs to the acyl carrier protein (ACP) family.</text>
</comment>
<dbReference type="InterPro" id="IPR036736">
    <property type="entry name" value="ACP-like_sf"/>
</dbReference>
<keyword evidence="9" id="KW-0175">Coiled coil</keyword>
<feature type="compositionally biased region" description="Low complexity" evidence="10">
    <location>
        <begin position="424"/>
        <end position="439"/>
    </location>
</feature>
<protein>
    <recommendedName>
        <fullName evidence="8">Acyl carrier protein</fullName>
    </recommendedName>
</protein>
<feature type="domain" description="Carrier" evidence="11">
    <location>
        <begin position="1332"/>
        <end position="1407"/>
    </location>
</feature>
<evidence type="ECO:0000259" key="11">
    <source>
        <dbReference type="PROSITE" id="PS50075"/>
    </source>
</evidence>
<feature type="compositionally biased region" description="Polar residues" evidence="10">
    <location>
        <begin position="445"/>
        <end position="456"/>
    </location>
</feature>
<evidence type="ECO:0000256" key="1">
    <source>
        <dbReference type="ARBA" id="ARBA00010930"/>
    </source>
</evidence>
<gene>
    <name evidence="12" type="ORF">H4Q32_005549</name>
</gene>
<comment type="caution">
    <text evidence="12">The sequence shown here is derived from an EMBL/GenBank/DDBJ whole genome shotgun (WGS) entry which is preliminary data.</text>
</comment>
<feature type="region of interest" description="Disordered" evidence="10">
    <location>
        <begin position="375"/>
        <end position="456"/>
    </location>
</feature>
<feature type="region of interest" description="Disordered" evidence="10">
    <location>
        <begin position="129"/>
        <end position="155"/>
    </location>
</feature>
<keyword evidence="4" id="KW-0597">Phosphoprotein</keyword>
<dbReference type="InterPro" id="IPR003231">
    <property type="entry name" value="ACP"/>
</dbReference>
<proteinExistence type="inferred from homology"/>
<keyword evidence="13" id="KW-1185">Reference proteome</keyword>
<keyword evidence="6" id="KW-0443">Lipid metabolism</keyword>
<keyword evidence="2 8" id="KW-0596">Phosphopantetheine</keyword>
<dbReference type="PANTHER" id="PTHR14662:SF2">
    <property type="entry name" value="PARTNER AND LOCALIZER OF BRCA2"/>
    <property type="match status" value="1"/>
</dbReference>
<dbReference type="InterPro" id="IPR009081">
    <property type="entry name" value="PP-bd_ACP"/>
</dbReference>
<evidence type="ECO:0000256" key="8">
    <source>
        <dbReference type="RuleBase" id="RU000722"/>
    </source>
</evidence>
<dbReference type="InterPro" id="IPR031920">
    <property type="entry name" value="PALB2_WD40"/>
</dbReference>
<dbReference type="Gene3D" id="2.130.10.10">
    <property type="entry name" value="YVTN repeat-like/Quinoprotein amine dehydrogenase"/>
    <property type="match status" value="1"/>
</dbReference>
<reference evidence="12 13" key="1">
    <citation type="submission" date="2022-01" db="EMBL/GenBank/DDBJ databases">
        <title>A high-quality chromosome-level genome assembly of rohu carp, Labeo rohita.</title>
        <authorList>
            <person name="Arick M.A. II"/>
            <person name="Hsu C.-Y."/>
            <person name="Magbanua Z."/>
            <person name="Pechanova O."/>
            <person name="Grover C."/>
            <person name="Miller E."/>
            <person name="Thrash A."/>
            <person name="Ezzel L."/>
            <person name="Alam S."/>
            <person name="Benzie J."/>
            <person name="Hamilton M."/>
            <person name="Karsi A."/>
            <person name="Lawrence M.L."/>
            <person name="Peterson D.G."/>
        </authorList>
    </citation>
    <scope>NUCLEOTIDE SEQUENCE [LARGE SCALE GENOMIC DNA]</scope>
    <source>
        <strain evidence="13">BAU-BD-2019</strain>
        <tissue evidence="12">Blood</tissue>
    </source>
</reference>
<evidence type="ECO:0000256" key="2">
    <source>
        <dbReference type="ARBA" id="ARBA00022450"/>
    </source>
</evidence>
<evidence type="ECO:0000256" key="9">
    <source>
        <dbReference type="SAM" id="Coils"/>
    </source>
</evidence>
<dbReference type="InterPro" id="IPR036322">
    <property type="entry name" value="WD40_repeat_dom_sf"/>
</dbReference>
<feature type="compositionally biased region" description="Basic and acidic residues" evidence="10">
    <location>
        <begin position="140"/>
        <end position="155"/>
    </location>
</feature>
<dbReference type="SUPFAM" id="SSF47336">
    <property type="entry name" value="ACP-like"/>
    <property type="match status" value="1"/>
</dbReference>
<keyword evidence="5" id="KW-0276">Fatty acid metabolism</keyword>
<feature type="compositionally biased region" description="Basic residues" evidence="10">
    <location>
        <begin position="129"/>
        <end position="139"/>
    </location>
</feature>
<dbReference type="PANTHER" id="PTHR14662">
    <property type="entry name" value="PARTNER AND LOCALIZER OF BRCA2"/>
    <property type="match status" value="1"/>
</dbReference>
<feature type="compositionally biased region" description="Polar residues" evidence="10">
    <location>
        <begin position="658"/>
        <end position="668"/>
    </location>
</feature>
<dbReference type="Gene3D" id="1.10.1200.10">
    <property type="entry name" value="ACP-like"/>
    <property type="match status" value="1"/>
</dbReference>
<dbReference type="InterPro" id="IPR042417">
    <property type="entry name" value="PALB2"/>
</dbReference>
<keyword evidence="3 8" id="KW-0444">Lipid biosynthesis</keyword>
<dbReference type="Pfam" id="PF16756">
    <property type="entry name" value="PALB2_WD40"/>
    <property type="match status" value="1"/>
</dbReference>
<feature type="compositionally biased region" description="Polar residues" evidence="10">
    <location>
        <begin position="795"/>
        <end position="814"/>
    </location>
</feature>
<accession>A0ABQ8N1B3</accession>
<dbReference type="InterPro" id="IPR015943">
    <property type="entry name" value="WD40/YVTN_repeat-like_dom_sf"/>
</dbReference>
<dbReference type="PROSITE" id="PS00012">
    <property type="entry name" value="PHOSPHOPANTETHEINE"/>
    <property type="match status" value="1"/>
</dbReference>
<evidence type="ECO:0000313" key="12">
    <source>
        <dbReference type="EMBL" id="KAI2668760.1"/>
    </source>
</evidence>
<evidence type="ECO:0000256" key="6">
    <source>
        <dbReference type="ARBA" id="ARBA00023098"/>
    </source>
</evidence>
<feature type="region of interest" description="Disordered" evidence="10">
    <location>
        <begin position="827"/>
        <end position="847"/>
    </location>
</feature>
<dbReference type="HAMAP" id="MF_01217">
    <property type="entry name" value="Acyl_carrier"/>
    <property type="match status" value="1"/>
</dbReference>
<sequence length="1411" mass="157057">MSEEILPNEDKETLRRRLEQLKQEYEKTAQRLQRAERHDAIRRSTQNTVSEENRLTQIYSPHTSELSSVAFLMPTSEYSENHENLQLQTSIVEEKNSLQKIPAFQLELDEIASSPPLYSPVCKRTPAHRLRSKRSRLRLQNKERESDTDISLEKERDGSGENIICEKLDTEIKEGSECTNKANRLKGVRKHGKMEEKDCEKKKEKRMSAEREKNQDRPIGIGTVGKISKPSQELENDRKRKEHCVLNCSASQSDNKLSVVSSEENQNVHFSQEKINVKEESHLGSAVSIQTSSEAVQMTDKSEQMLEQTNHLRKDSNMGYDDRTDIKQSGILDSCTLVEGLPFPVEYYIRTTRRMAASHSSVDLDAVIYSQLTGGRGRRRLSQSQTSCRGHITPEHSICRSTDQTRRGGKGQRGRRGRPRKSCAKAALDAASDSQADSESFMESKCTSHTESPSQSELVFGRLEAESQPIQSLGPTVSLKPSPEQGDTQDFKHLPDSQLCFDTQLLPDSNLYPIFRRKQGQTGRESQTDQSPLLPSLASLIQALQEKDKKTGLLTAVDFQDFHLPDEDFGQLKLERLRLSTSIVEPFGQRPLVYNTRQSSRRQRMSGRINNFEACYSVGELFTPEPIITSSLEDSLPLCQSDPADQSQTEIQKDLNAVNETGTFSSDLMDSRQFGKAEPDRSINNEKKDKAQLKSLETENINKIQSQTQMQNDSNSLCPVILSLSPSLTSHTQKGQDPVLPSLGMSPHFLTPGSPLDLPSPLFSSSGFLRSPSSVTLMGCVSPESVSAKRGDIKNLNSAKSGDQGGSETQNQTQISQEAVTDIQNTVKPHTPSQNNTPLETKSSCISENEQKRECSDDMESNHECGNKISCTPENEVHLHNIPEAVSNTDASNDRTLLHEKTLTATSLTDEVHCSAVLQEMHTFKALEGGCVLDLCLVRWPSEDWCICVAGEWSVCLWAQRKGNQSWSLVHTWTFPQTVMSLQAIPDTSGLLCVTLGHLEITEARMLCCPSADGPFSQNAVCKDTLQAVLGVSNCRLVCCSTPGDQQRVSVLTVTQEGRVVNTLPLVSAKQNIRTLAAVEGEKDALIGWTECKTLLIWNMKTGHLLQSIHLEKTLTMTNCMKGYSYRGVLCVLLQNAGNVCDENNASLFTLIATNPLTGKHITLTSIKCPDQHKHQLIDGDVLGSGLVGVFQSGHLAVWDLRGHVAKVVSVLDELCRLARWAGPNTLLTGYLNGDVNWVVRMRSGGLVHCGSGLTNMAARIIARCVRSLNHRSVYFNRVNTAATLTAAPLTHGRTFSHLTNGHKSPLAQISGSSFQVFQWRQYGDLPPLTLETIKDRVLYVLKLYDKINPEKLQATSHFMKDLGLDSLDQVEIIMAMEDEFGFEIPDAEAEKLMTPQEIVQYIADKKDVYE</sequence>
<feature type="compositionally biased region" description="Basic and acidic residues" evidence="10">
    <location>
        <begin position="392"/>
        <end position="406"/>
    </location>
</feature>
<feature type="region of interest" description="Disordered" evidence="10">
    <location>
        <begin position="655"/>
        <end position="687"/>
    </location>
</feature>
<evidence type="ECO:0000256" key="3">
    <source>
        <dbReference type="ARBA" id="ARBA00022516"/>
    </source>
</evidence>
<organism evidence="12 13">
    <name type="scientific">Labeo rohita</name>
    <name type="common">Indian major carp</name>
    <name type="synonym">Cyprinus rohita</name>
    <dbReference type="NCBI Taxonomy" id="84645"/>
    <lineage>
        <taxon>Eukaryota</taxon>
        <taxon>Metazoa</taxon>
        <taxon>Chordata</taxon>
        <taxon>Craniata</taxon>
        <taxon>Vertebrata</taxon>
        <taxon>Euteleostomi</taxon>
        <taxon>Actinopterygii</taxon>
        <taxon>Neopterygii</taxon>
        <taxon>Teleostei</taxon>
        <taxon>Ostariophysi</taxon>
        <taxon>Cypriniformes</taxon>
        <taxon>Cyprinidae</taxon>
        <taxon>Labeoninae</taxon>
        <taxon>Labeonini</taxon>
        <taxon>Labeo</taxon>
    </lineage>
</organism>
<feature type="region of interest" description="Disordered" evidence="10">
    <location>
        <begin position="193"/>
        <end position="238"/>
    </location>
</feature>
<dbReference type="PROSITE" id="PS50075">
    <property type="entry name" value="CARRIER"/>
    <property type="match status" value="1"/>
</dbReference>